<evidence type="ECO:0000313" key="2">
    <source>
        <dbReference type="Proteomes" id="UP000283374"/>
    </source>
</evidence>
<reference evidence="1 2" key="1">
    <citation type="submission" date="2018-08" db="EMBL/GenBank/DDBJ databases">
        <title>Cellulomonas rhizosphaerae sp. nov., a novel actinomycete isolated from soil.</title>
        <authorList>
            <person name="Tian Y."/>
        </authorList>
    </citation>
    <scope>NUCLEOTIDE SEQUENCE [LARGE SCALE GENOMIC DNA]</scope>
    <source>
        <strain evidence="1 2">NEAU-TCZ24</strain>
    </source>
</reference>
<dbReference type="AlphaFoldDB" id="A0A413RN77"/>
<dbReference type="EMBL" id="QWKP01000161">
    <property type="protein sequence ID" value="RHA43145.1"/>
    <property type="molecule type" value="Genomic_DNA"/>
</dbReference>
<accession>A0A413RN77</accession>
<proteinExistence type="predicted"/>
<dbReference type="Proteomes" id="UP000283374">
    <property type="component" value="Unassembled WGS sequence"/>
</dbReference>
<protein>
    <recommendedName>
        <fullName evidence="3">Glycosyltransferase</fullName>
    </recommendedName>
</protein>
<comment type="caution">
    <text evidence="1">The sequence shown here is derived from an EMBL/GenBank/DDBJ whole genome shotgun (WGS) entry which is preliminary data.</text>
</comment>
<name>A0A413RN77_9CELL</name>
<keyword evidence="2" id="KW-1185">Reference proteome</keyword>
<dbReference type="SUPFAM" id="SSF53756">
    <property type="entry name" value="UDP-Glycosyltransferase/glycogen phosphorylase"/>
    <property type="match status" value="1"/>
</dbReference>
<evidence type="ECO:0000313" key="1">
    <source>
        <dbReference type="EMBL" id="RHA43145.1"/>
    </source>
</evidence>
<dbReference type="Gene3D" id="3.40.50.2000">
    <property type="entry name" value="Glycogen Phosphorylase B"/>
    <property type="match status" value="1"/>
</dbReference>
<organism evidence="1 2">
    <name type="scientific">Cellulomonas rhizosphaerae</name>
    <dbReference type="NCBI Taxonomy" id="2293719"/>
    <lineage>
        <taxon>Bacteria</taxon>
        <taxon>Bacillati</taxon>
        <taxon>Actinomycetota</taxon>
        <taxon>Actinomycetes</taxon>
        <taxon>Micrococcales</taxon>
        <taxon>Cellulomonadaceae</taxon>
        <taxon>Cellulomonas</taxon>
    </lineage>
</organism>
<evidence type="ECO:0008006" key="3">
    <source>
        <dbReference type="Google" id="ProtNLM"/>
    </source>
</evidence>
<sequence length="200" mass="21817">MHGHYRDWFDGVPRSEAVTGRIGYTGLVRRYKNVVGLVTAFRAARADDPSLSLLVAGKPSGVDIEDEVRRAASPDPAIALDLHFLDDDALVAAITSSELVALPYRHMHNSGSALLALSLDRPVLVPVNDVNADLAREVGAGWVHTFDGELDGESIHTALRASRAPRSTRPDLTARDWDAAGQAHLEAYRLALRLRRSHRS</sequence>
<gene>
    <name evidence="1" type="ORF">D1825_06325</name>
</gene>